<dbReference type="SUPFAM" id="SSF89733">
    <property type="entry name" value="L-sulfolactate dehydrogenase-like"/>
    <property type="match status" value="1"/>
</dbReference>
<gene>
    <name evidence="3" type="primary">mdh</name>
    <name evidence="3" type="ORF">CLPA_c31190</name>
    <name evidence="4" type="ORF">CP6013_00066</name>
</gene>
<accession>A0A0H3JB64</accession>
<dbReference type="GeneID" id="93075227"/>
<dbReference type="Gene3D" id="1.10.1530.10">
    <property type="match status" value="1"/>
</dbReference>
<dbReference type="Proteomes" id="UP000028042">
    <property type="component" value="Unassembled WGS sequence"/>
</dbReference>
<dbReference type="EMBL" id="CP009268">
    <property type="protein sequence ID" value="AJA53173.1"/>
    <property type="molecule type" value="Genomic_DNA"/>
</dbReference>
<evidence type="ECO:0000256" key="2">
    <source>
        <dbReference type="ARBA" id="ARBA00023002"/>
    </source>
</evidence>
<dbReference type="PANTHER" id="PTHR11091:SF0">
    <property type="entry name" value="MALATE DEHYDROGENASE"/>
    <property type="match status" value="1"/>
</dbReference>
<dbReference type="EMBL" id="JPGY02000001">
    <property type="protein sequence ID" value="KRU10819.1"/>
    <property type="molecule type" value="Genomic_DNA"/>
</dbReference>
<protein>
    <submittedName>
        <fullName evidence="3">Malate dehydrogenase</fullName>
        <ecNumber evidence="3">1.1.1.37</ecNumber>
    </submittedName>
</protein>
<dbReference type="InterPro" id="IPR003767">
    <property type="entry name" value="Malate/L-lactate_DH-like"/>
</dbReference>
<reference evidence="3 6" key="1">
    <citation type="journal article" date="2015" name="Genome Announc.">
        <title>Complete Genome Sequence of the Nitrogen-Fixing and Solvent-Producing Clostridium pasteurianum DSM 525.</title>
        <authorList>
            <person name="Poehlein A."/>
            <person name="Grosse-Honebrink A."/>
            <person name="Zhang Y."/>
            <person name="Minton N.P."/>
            <person name="Daniel R."/>
        </authorList>
    </citation>
    <scope>NUCLEOTIDE SEQUENCE [LARGE SCALE GENOMIC DNA]</scope>
    <source>
        <strain evidence="3">DSM 525</strain>
        <strain evidence="6">DSM 525 / ATCC 6013</strain>
    </source>
</reference>
<evidence type="ECO:0000313" key="6">
    <source>
        <dbReference type="Proteomes" id="UP000030905"/>
    </source>
</evidence>
<dbReference type="Proteomes" id="UP000030905">
    <property type="component" value="Chromosome"/>
</dbReference>
<dbReference type="InterPro" id="IPR043143">
    <property type="entry name" value="Mal/L-sulf/L-lact_DH-like_NADP"/>
</dbReference>
<comment type="similarity">
    <text evidence="1">Belongs to the LDH2/MDH2 oxidoreductase family.</text>
</comment>
<dbReference type="InterPro" id="IPR036111">
    <property type="entry name" value="Mal/L-sulfo/L-lacto_DH-like_sf"/>
</dbReference>
<name>A0A0H3JB64_CLOPA</name>
<dbReference type="KEGG" id="cpat:CLPA_c31190"/>
<dbReference type="RefSeq" id="WP_003445564.1">
    <property type="nucleotide sequence ID" value="NZ_ANZB01000007.1"/>
</dbReference>
<reference evidence="4 5" key="3">
    <citation type="journal article" name="Genome Announc.">
        <title>Improved Draft Genome Sequence of Clostridium pasteurianum Strain ATCC 6013 (DSM 525) Using a Hybrid Next-Generation Sequencing Approach.</title>
        <authorList>
            <person name="Pyne M.E."/>
            <person name="Utturkar S."/>
            <person name="Brown S.D."/>
            <person name="Moo-Young M."/>
            <person name="Chung D.A."/>
            <person name="Chou C.P."/>
        </authorList>
    </citation>
    <scope>NUCLEOTIDE SEQUENCE [LARGE SCALE GENOMIC DNA]</scope>
    <source>
        <strain evidence="4 5">ATCC 6013</strain>
    </source>
</reference>
<dbReference type="GO" id="GO:0030060">
    <property type="term" value="F:L-malate dehydrogenase (NAD+) activity"/>
    <property type="evidence" value="ECO:0007669"/>
    <property type="project" value="UniProtKB-EC"/>
</dbReference>
<dbReference type="eggNOG" id="COG2055">
    <property type="taxonomic scope" value="Bacteria"/>
</dbReference>
<dbReference type="PANTHER" id="PTHR11091">
    <property type="entry name" value="OXIDOREDUCTASE-RELATED"/>
    <property type="match status" value="1"/>
</dbReference>
<dbReference type="Gene3D" id="3.30.1370.60">
    <property type="entry name" value="Hypothetical oxidoreductase yiak, domain 2"/>
    <property type="match status" value="1"/>
</dbReference>
<dbReference type="PATRIC" id="fig|1262449.3.peg.2389"/>
<evidence type="ECO:0000256" key="1">
    <source>
        <dbReference type="ARBA" id="ARBA00006056"/>
    </source>
</evidence>
<proteinExistence type="inferred from homology"/>
<dbReference type="AlphaFoldDB" id="A0A0H3JB64"/>
<reference evidence="4" key="2">
    <citation type="submission" date="2015-10" db="EMBL/GenBank/DDBJ databases">
        <title>Improved Draft Genome Sequence of Clostridium pasteurianum Strain ATCC 6013 (DSM 525) Using a Hybrid Next-Generation Sequencing Approach.</title>
        <authorList>
            <person name="Pyne M.E."/>
            <person name="Utturkar S.M."/>
            <person name="Brown S.D."/>
            <person name="Moo-Young M."/>
            <person name="Chung D.A."/>
            <person name="Chou P.C."/>
        </authorList>
    </citation>
    <scope>NUCLEOTIDE SEQUENCE</scope>
    <source>
        <strain evidence="4">ATCC 6013</strain>
    </source>
</reference>
<keyword evidence="6" id="KW-1185">Reference proteome</keyword>
<organism evidence="3 6">
    <name type="scientific">Clostridium pasteurianum DSM 525 = ATCC 6013</name>
    <dbReference type="NCBI Taxonomy" id="1262449"/>
    <lineage>
        <taxon>Bacteria</taxon>
        <taxon>Bacillati</taxon>
        <taxon>Bacillota</taxon>
        <taxon>Clostridia</taxon>
        <taxon>Eubacteriales</taxon>
        <taxon>Clostridiaceae</taxon>
        <taxon>Clostridium</taxon>
    </lineage>
</organism>
<sequence>MSYKSYNYEGLKKLCNIVFEKFGFNHEESENITDVLLLADLFGIESHGIQRLVLYYKSIKSGLVKLNPKIKIVKETPISVVIDAGQAIGQIAGIKAMDMAIKKAKNSGIGMVVVNNSNHYGIAGYYARMAEKEGLLGISMTNSAAITVPTFGKEAMMGSNPIAISMPAKPYPFLIDMSTSVVTRGKIEVYNKRNDKLPIGWTLDSEGNDNSSAKDVLYNMSNKKGGGIVPLGGSEEISGGHKGYGFALTVELFTAILSGGLTANYVHTNGVSGTCHSFIALDYGIFGDKKAIESNFSEYLNEIRKSEKAKGKQRIYIHGEKEMEAYEDKIKNGIPMNDNTLKEIDEICKYFDLKMDDYIIQ</sequence>
<evidence type="ECO:0000313" key="3">
    <source>
        <dbReference type="EMBL" id="AJA53173.1"/>
    </source>
</evidence>
<evidence type="ECO:0000313" key="5">
    <source>
        <dbReference type="Proteomes" id="UP000028042"/>
    </source>
</evidence>
<dbReference type="Pfam" id="PF02615">
    <property type="entry name" value="Ldh_2"/>
    <property type="match status" value="1"/>
</dbReference>
<keyword evidence="2 3" id="KW-0560">Oxidoreductase</keyword>
<dbReference type="InterPro" id="IPR043144">
    <property type="entry name" value="Mal/L-sulf/L-lact_DH-like_ah"/>
</dbReference>
<dbReference type="KEGG" id="cpae:CPAST_c31190"/>
<evidence type="ECO:0000313" key="4">
    <source>
        <dbReference type="EMBL" id="KRU10819.1"/>
    </source>
</evidence>
<dbReference type="EC" id="1.1.1.37" evidence="3"/>